<evidence type="ECO:0000313" key="1">
    <source>
        <dbReference type="EMBL" id="KNZ57053.1"/>
    </source>
</evidence>
<protein>
    <submittedName>
        <fullName evidence="1">Uncharacterized protein</fullName>
    </submittedName>
</protein>
<gene>
    <name evidence="1" type="ORF">VP01_2254g5</name>
</gene>
<dbReference type="EMBL" id="LAVV01007119">
    <property type="protein sequence ID" value="KNZ57053.1"/>
    <property type="molecule type" value="Genomic_DNA"/>
</dbReference>
<dbReference type="Proteomes" id="UP000037035">
    <property type="component" value="Unassembled WGS sequence"/>
</dbReference>
<reference evidence="1 2" key="1">
    <citation type="submission" date="2015-08" db="EMBL/GenBank/DDBJ databases">
        <title>Next Generation Sequencing and Analysis of the Genome of Puccinia sorghi L Schw, the Causal Agent of Maize Common Rust.</title>
        <authorList>
            <person name="Rochi L."/>
            <person name="Burguener G."/>
            <person name="Darino M."/>
            <person name="Turjanski A."/>
            <person name="Kreff E."/>
            <person name="Dieguez M.J."/>
            <person name="Sacco F."/>
        </authorList>
    </citation>
    <scope>NUCLEOTIDE SEQUENCE [LARGE SCALE GENOMIC DNA]</scope>
    <source>
        <strain evidence="1 2">RO10H11247</strain>
    </source>
</reference>
<dbReference type="VEuPathDB" id="FungiDB:VP01_2254g5"/>
<sequence>MAGGNLSIVVSKAAPSGQEERKSLWSYPVSTIRKSFWKIDHQHSACNISLTGPKAQRALKKYSSHCRIPRAALMDVHIMSG</sequence>
<keyword evidence="2" id="KW-1185">Reference proteome</keyword>
<organism evidence="1 2">
    <name type="scientific">Puccinia sorghi</name>
    <dbReference type="NCBI Taxonomy" id="27349"/>
    <lineage>
        <taxon>Eukaryota</taxon>
        <taxon>Fungi</taxon>
        <taxon>Dikarya</taxon>
        <taxon>Basidiomycota</taxon>
        <taxon>Pucciniomycotina</taxon>
        <taxon>Pucciniomycetes</taxon>
        <taxon>Pucciniales</taxon>
        <taxon>Pucciniaceae</taxon>
        <taxon>Puccinia</taxon>
    </lineage>
</organism>
<accession>A0A0L6V8F9</accession>
<evidence type="ECO:0000313" key="2">
    <source>
        <dbReference type="Proteomes" id="UP000037035"/>
    </source>
</evidence>
<name>A0A0L6V8F9_9BASI</name>
<dbReference type="AlphaFoldDB" id="A0A0L6V8F9"/>
<dbReference type="OrthoDB" id="2449121at2759"/>
<comment type="caution">
    <text evidence="1">The sequence shown here is derived from an EMBL/GenBank/DDBJ whole genome shotgun (WGS) entry which is preliminary data.</text>
</comment>
<proteinExistence type="predicted"/>